<evidence type="ECO:0000256" key="4">
    <source>
        <dbReference type="ARBA" id="ARBA00022741"/>
    </source>
</evidence>
<dbReference type="AlphaFoldDB" id="A0A1G2BYK1"/>
<dbReference type="InterPro" id="IPR033730">
    <property type="entry name" value="ProRS_core_prok"/>
</dbReference>
<dbReference type="InterPro" id="IPR050062">
    <property type="entry name" value="Pro-tRNA_synthetase"/>
</dbReference>
<accession>A0A1G2BYK1</accession>
<dbReference type="SUPFAM" id="SSF55681">
    <property type="entry name" value="Class II aaRS and biotin synthetases"/>
    <property type="match status" value="1"/>
</dbReference>
<reference evidence="11 12" key="1">
    <citation type="journal article" date="2016" name="Nat. Commun.">
        <title>Thousands of microbial genomes shed light on interconnected biogeochemical processes in an aquifer system.</title>
        <authorList>
            <person name="Anantharaman K."/>
            <person name="Brown C.T."/>
            <person name="Hug L.A."/>
            <person name="Sharon I."/>
            <person name="Castelle C.J."/>
            <person name="Probst A.J."/>
            <person name="Thomas B.C."/>
            <person name="Singh A."/>
            <person name="Wilkins M.J."/>
            <person name="Karaoz U."/>
            <person name="Brodie E.L."/>
            <person name="Williams K.H."/>
            <person name="Hubbard S.S."/>
            <person name="Banfield J.F."/>
        </authorList>
    </citation>
    <scope>NUCLEOTIDE SEQUENCE [LARGE SCALE GENOMIC DNA]</scope>
</reference>
<evidence type="ECO:0000313" key="11">
    <source>
        <dbReference type="EMBL" id="OGY94255.1"/>
    </source>
</evidence>
<dbReference type="GO" id="GO:0005524">
    <property type="term" value="F:ATP binding"/>
    <property type="evidence" value="ECO:0007669"/>
    <property type="project" value="UniProtKB-KW"/>
</dbReference>
<dbReference type="CDD" id="cd00779">
    <property type="entry name" value="ProRS_core_prok"/>
    <property type="match status" value="1"/>
</dbReference>
<dbReference type="GO" id="GO:0006433">
    <property type="term" value="P:prolyl-tRNA aminoacylation"/>
    <property type="evidence" value="ECO:0007669"/>
    <property type="project" value="InterPro"/>
</dbReference>
<dbReference type="InterPro" id="IPR004154">
    <property type="entry name" value="Anticodon-bd"/>
</dbReference>
<dbReference type="PANTHER" id="PTHR42753">
    <property type="entry name" value="MITOCHONDRIAL RIBOSOME PROTEIN L39/PROLYL-TRNA LIGASE FAMILY MEMBER"/>
    <property type="match status" value="1"/>
</dbReference>
<dbReference type="EC" id="6.1.1.15" evidence="1"/>
<gene>
    <name evidence="11" type="ORF">A2406_02030</name>
</gene>
<dbReference type="InterPro" id="IPR045864">
    <property type="entry name" value="aa-tRNA-synth_II/BPL/LPL"/>
</dbReference>
<sequence>MRQSKLFGKTRRDVSQDEKSINAQLLIRGGFIDKHMAGIYNYLPLGLKVFRKIENIIREEMNLIGGQEMLMSALQPKELWERTGRWLGMQDIMYQFEDGHGGEVGLATTHEEVVTELAKQQIKSYKDLPVYIYQIQNKFRNEKRAKSGLLRGREFSMKDLYSFHIDEADLKKYYDKVLQTYIRIFNRLGLDAFIVEASGGAMSKDFSHEFMIRTIAGEDVTVYCGHCAWAQNKEIAKVKAGDKCPNCGAKVIENKTVEAGNIFRLGTKYSTALGLQYATENGELKDVLMGSYGIGLGRAMGTIVEASHDKDGIIWTKATTPYHVHLLNLSKNDKTNAPADQIYEKLAKNGLEVLYDDRDISFGKKLKDADLLGICFQLIVSDKQQKLELIYRADHHKELLDLDTAIKKIKAFYD</sequence>
<evidence type="ECO:0000256" key="1">
    <source>
        <dbReference type="ARBA" id="ARBA00012831"/>
    </source>
</evidence>
<dbReference type="InterPro" id="IPR036621">
    <property type="entry name" value="Anticodon-bd_dom_sf"/>
</dbReference>
<dbReference type="Gene3D" id="3.40.50.800">
    <property type="entry name" value="Anticodon-binding domain"/>
    <property type="match status" value="1"/>
</dbReference>
<keyword evidence="3" id="KW-0436">Ligase</keyword>
<evidence type="ECO:0000256" key="9">
    <source>
        <dbReference type="ARBA" id="ARBA00047671"/>
    </source>
</evidence>
<organism evidence="11 12">
    <name type="scientific">Candidatus Komeilibacteria bacterium RIFOXYC1_FULL_37_11</name>
    <dbReference type="NCBI Taxonomy" id="1798555"/>
    <lineage>
        <taxon>Bacteria</taxon>
        <taxon>Candidatus Komeiliibacteriota</taxon>
    </lineage>
</organism>
<keyword evidence="7" id="KW-0030">Aminoacyl-tRNA synthetase</keyword>
<dbReference type="GO" id="GO:0004827">
    <property type="term" value="F:proline-tRNA ligase activity"/>
    <property type="evidence" value="ECO:0007669"/>
    <property type="project" value="UniProtKB-EC"/>
</dbReference>
<evidence type="ECO:0000313" key="12">
    <source>
        <dbReference type="Proteomes" id="UP000177626"/>
    </source>
</evidence>
<comment type="catalytic activity">
    <reaction evidence="9">
        <text>tRNA(Pro) + L-proline + ATP = L-prolyl-tRNA(Pro) + AMP + diphosphate</text>
        <dbReference type="Rhea" id="RHEA:14305"/>
        <dbReference type="Rhea" id="RHEA-COMP:9700"/>
        <dbReference type="Rhea" id="RHEA-COMP:9702"/>
        <dbReference type="ChEBI" id="CHEBI:30616"/>
        <dbReference type="ChEBI" id="CHEBI:33019"/>
        <dbReference type="ChEBI" id="CHEBI:60039"/>
        <dbReference type="ChEBI" id="CHEBI:78442"/>
        <dbReference type="ChEBI" id="CHEBI:78532"/>
        <dbReference type="ChEBI" id="CHEBI:456215"/>
        <dbReference type="EC" id="6.1.1.15"/>
    </reaction>
</comment>
<dbReference type="Proteomes" id="UP000177626">
    <property type="component" value="Unassembled WGS sequence"/>
</dbReference>
<dbReference type="PROSITE" id="PS50862">
    <property type="entry name" value="AA_TRNA_LIGASE_II"/>
    <property type="match status" value="1"/>
</dbReference>
<dbReference type="CDD" id="cd00861">
    <property type="entry name" value="ProRS_anticodon_short"/>
    <property type="match status" value="1"/>
</dbReference>
<evidence type="ECO:0000259" key="10">
    <source>
        <dbReference type="PROSITE" id="PS50862"/>
    </source>
</evidence>
<evidence type="ECO:0000256" key="2">
    <source>
        <dbReference type="ARBA" id="ARBA00019110"/>
    </source>
</evidence>
<dbReference type="InterPro" id="IPR006195">
    <property type="entry name" value="aa-tRNA-synth_II"/>
</dbReference>
<dbReference type="EMBL" id="MHKQ01000010">
    <property type="protein sequence ID" value="OGY94255.1"/>
    <property type="molecule type" value="Genomic_DNA"/>
</dbReference>
<evidence type="ECO:0000256" key="5">
    <source>
        <dbReference type="ARBA" id="ARBA00022840"/>
    </source>
</evidence>
<dbReference type="Pfam" id="PF00587">
    <property type="entry name" value="tRNA-synt_2b"/>
    <property type="match status" value="1"/>
</dbReference>
<evidence type="ECO:0000256" key="8">
    <source>
        <dbReference type="ARBA" id="ARBA00029731"/>
    </source>
</evidence>
<dbReference type="Pfam" id="PF03129">
    <property type="entry name" value="HGTP_anticodon"/>
    <property type="match status" value="1"/>
</dbReference>
<proteinExistence type="predicted"/>
<evidence type="ECO:0000256" key="7">
    <source>
        <dbReference type="ARBA" id="ARBA00023146"/>
    </source>
</evidence>
<keyword evidence="5" id="KW-0067">ATP-binding</keyword>
<protein>
    <recommendedName>
        <fullName evidence="2">Proline--tRNA ligase</fullName>
        <ecNumber evidence="1">6.1.1.15</ecNumber>
    </recommendedName>
    <alternativeName>
        <fullName evidence="8">Prolyl-tRNA synthetase</fullName>
    </alternativeName>
</protein>
<dbReference type="SUPFAM" id="SSF52954">
    <property type="entry name" value="Class II aaRS ABD-related"/>
    <property type="match status" value="1"/>
</dbReference>
<keyword evidence="4" id="KW-0547">Nucleotide-binding</keyword>
<evidence type="ECO:0000256" key="3">
    <source>
        <dbReference type="ARBA" id="ARBA00022598"/>
    </source>
</evidence>
<dbReference type="InterPro" id="IPR002316">
    <property type="entry name" value="Pro-tRNA-ligase_IIa"/>
</dbReference>
<dbReference type="PANTHER" id="PTHR42753:SF2">
    <property type="entry name" value="PROLINE--TRNA LIGASE"/>
    <property type="match status" value="1"/>
</dbReference>
<dbReference type="Gene3D" id="3.30.930.10">
    <property type="entry name" value="Bira Bifunctional Protein, Domain 2"/>
    <property type="match status" value="1"/>
</dbReference>
<keyword evidence="6" id="KW-0648">Protein biosynthesis</keyword>
<feature type="domain" description="Aminoacyl-transfer RNA synthetases class-II family profile" evidence="10">
    <location>
        <begin position="38"/>
        <end position="321"/>
    </location>
</feature>
<dbReference type="InterPro" id="IPR002314">
    <property type="entry name" value="aa-tRNA-synt_IIb"/>
</dbReference>
<evidence type="ECO:0000256" key="6">
    <source>
        <dbReference type="ARBA" id="ARBA00022917"/>
    </source>
</evidence>
<dbReference type="PRINTS" id="PR01046">
    <property type="entry name" value="TRNASYNTHPRO"/>
</dbReference>
<comment type="caution">
    <text evidence="11">The sequence shown here is derived from an EMBL/GenBank/DDBJ whole genome shotgun (WGS) entry which is preliminary data.</text>
</comment>
<name>A0A1G2BYK1_9BACT</name>
<dbReference type="InterPro" id="IPR044140">
    <property type="entry name" value="ProRS_anticodon_short"/>
</dbReference>
<dbReference type="GO" id="GO:0005829">
    <property type="term" value="C:cytosol"/>
    <property type="evidence" value="ECO:0007669"/>
    <property type="project" value="TreeGrafter"/>
</dbReference>